<name>A0A5E4PQW1_9NEOP</name>
<proteinExistence type="predicted"/>
<reference evidence="1 2" key="1">
    <citation type="submission" date="2017-07" db="EMBL/GenBank/DDBJ databases">
        <authorList>
            <person name="Talla V."/>
            <person name="Backstrom N."/>
        </authorList>
    </citation>
    <scope>NUCLEOTIDE SEQUENCE [LARGE SCALE GENOMIC DNA]</scope>
</reference>
<sequence length="408" mass="47153">MGLTFKITLSKDTFIPMNHERYEEKNCSFYTFPKQEAFESNENNMICPKILTPIASISRASNDSLRCMVSSADVISTDCDTNKHVYPEMGFYLKQDTVTKLKDSTRKLIRIIEEIQAKTRKRPATIDGDTNSIATVIDENNTDHFPCDELKSLEYQTKMLQAICVEHEEDDCSIYKRLTRKCSCLNNEIFNDFVIHFNEKSKYTTNNLGEIVKNLHILKKFLYIGGEYTKNALMFLNQGLALSQYTEKVEIAQGCAHADICNIFEEYSIVTACISWPFVAEYYGDATSQLWTAQLLNKLAEIEEGRRYLRFNSKILNDIRKVLRKKGSNLDMNTVDALNATLNLLTPSFEKNADIKYFCKSAHEGNINKMKFISRGQNTQTIRLRRYERQSFQADITNRRKILPIYTE</sequence>
<gene>
    <name evidence="1" type="ORF">LSINAPIS_LOCUS1290</name>
</gene>
<protein>
    <submittedName>
        <fullName evidence="1">Uncharacterized protein</fullName>
    </submittedName>
</protein>
<dbReference type="AlphaFoldDB" id="A0A5E4PQW1"/>
<dbReference type="Proteomes" id="UP000324832">
    <property type="component" value="Unassembled WGS sequence"/>
</dbReference>
<evidence type="ECO:0000313" key="2">
    <source>
        <dbReference type="Proteomes" id="UP000324832"/>
    </source>
</evidence>
<accession>A0A5E4PQW1</accession>
<dbReference type="EMBL" id="FZQP02000182">
    <property type="protein sequence ID" value="VVC87760.1"/>
    <property type="molecule type" value="Genomic_DNA"/>
</dbReference>
<keyword evidence="2" id="KW-1185">Reference proteome</keyword>
<evidence type="ECO:0000313" key="1">
    <source>
        <dbReference type="EMBL" id="VVC87760.1"/>
    </source>
</evidence>
<organism evidence="1 2">
    <name type="scientific">Leptidea sinapis</name>
    <dbReference type="NCBI Taxonomy" id="189913"/>
    <lineage>
        <taxon>Eukaryota</taxon>
        <taxon>Metazoa</taxon>
        <taxon>Ecdysozoa</taxon>
        <taxon>Arthropoda</taxon>
        <taxon>Hexapoda</taxon>
        <taxon>Insecta</taxon>
        <taxon>Pterygota</taxon>
        <taxon>Neoptera</taxon>
        <taxon>Endopterygota</taxon>
        <taxon>Lepidoptera</taxon>
        <taxon>Glossata</taxon>
        <taxon>Ditrysia</taxon>
        <taxon>Papilionoidea</taxon>
        <taxon>Pieridae</taxon>
        <taxon>Dismorphiinae</taxon>
        <taxon>Leptidea</taxon>
    </lineage>
</organism>